<dbReference type="AlphaFoldDB" id="A0A248LLA0"/>
<reference evidence="2" key="1">
    <citation type="submission" date="2017-06" db="EMBL/GenBank/DDBJ databases">
        <title>Whole genome sequence of Laribacter hongkongensis LHGZ1.</title>
        <authorList>
            <person name="Chen D."/>
            <person name="Wu H."/>
            <person name="Chen J."/>
        </authorList>
    </citation>
    <scope>NUCLEOTIDE SEQUENCE [LARGE SCALE GENOMIC DNA]</scope>
    <source>
        <strain evidence="2">LHGZ1</strain>
    </source>
</reference>
<dbReference type="Proteomes" id="UP000197424">
    <property type="component" value="Chromosome"/>
</dbReference>
<proteinExistence type="predicted"/>
<sequence>MAGLHAGLIWPGSRARTGYNTTSRKRTLAVLPPPLFT</sequence>
<dbReference type="EMBL" id="CP022115">
    <property type="protein sequence ID" value="ASJ25442.1"/>
    <property type="molecule type" value="Genomic_DNA"/>
</dbReference>
<organism evidence="1 2">
    <name type="scientific">Laribacter hongkongensis</name>
    <dbReference type="NCBI Taxonomy" id="168471"/>
    <lineage>
        <taxon>Bacteria</taxon>
        <taxon>Pseudomonadati</taxon>
        <taxon>Pseudomonadota</taxon>
        <taxon>Betaproteobacteria</taxon>
        <taxon>Neisseriales</taxon>
        <taxon>Aquaspirillaceae</taxon>
        <taxon>Laribacter</taxon>
    </lineage>
</organism>
<accession>A0A248LLA0</accession>
<evidence type="ECO:0000313" key="1">
    <source>
        <dbReference type="EMBL" id="ASJ25442.1"/>
    </source>
</evidence>
<evidence type="ECO:0000313" key="2">
    <source>
        <dbReference type="Proteomes" id="UP000197424"/>
    </source>
</evidence>
<protein>
    <submittedName>
        <fullName evidence="1">Uncharacterized protein</fullName>
    </submittedName>
</protein>
<name>A0A248LLA0_9NEIS</name>
<gene>
    <name evidence="1" type="ORF">LHGZ1_2611</name>
</gene>